<evidence type="ECO:0000256" key="3">
    <source>
        <dbReference type="ARBA" id="ARBA00023125"/>
    </source>
</evidence>
<organism evidence="6 7">
    <name type="scientific">Shimazuella alba</name>
    <dbReference type="NCBI Taxonomy" id="2690964"/>
    <lineage>
        <taxon>Bacteria</taxon>
        <taxon>Bacillati</taxon>
        <taxon>Bacillota</taxon>
        <taxon>Bacilli</taxon>
        <taxon>Bacillales</taxon>
        <taxon>Thermoactinomycetaceae</taxon>
        <taxon>Shimazuella</taxon>
    </lineage>
</organism>
<evidence type="ECO:0000313" key="6">
    <source>
        <dbReference type="EMBL" id="MXQ52335.1"/>
    </source>
</evidence>
<evidence type="ECO:0000256" key="2">
    <source>
        <dbReference type="ARBA" id="ARBA00023015"/>
    </source>
</evidence>
<gene>
    <name evidence="6" type="ORF">GSM42_00920</name>
</gene>
<accession>A0A6I4VPY1</accession>
<proteinExistence type="predicted"/>
<dbReference type="InterPro" id="IPR047057">
    <property type="entry name" value="MerR_fam"/>
</dbReference>
<evidence type="ECO:0000313" key="7">
    <source>
        <dbReference type="Proteomes" id="UP000430692"/>
    </source>
</evidence>
<dbReference type="InterPro" id="IPR000551">
    <property type="entry name" value="MerR-type_HTH_dom"/>
</dbReference>
<reference evidence="6 7" key="1">
    <citation type="submission" date="2019-12" db="EMBL/GenBank/DDBJ databases">
        <title>Whole-genome analyses of novel actinobacteria.</title>
        <authorList>
            <person name="Sahin N."/>
            <person name="Saygin H."/>
        </authorList>
    </citation>
    <scope>NUCLEOTIDE SEQUENCE [LARGE SCALE GENOMIC DNA]</scope>
    <source>
        <strain evidence="6 7">KC615</strain>
    </source>
</reference>
<protein>
    <submittedName>
        <fullName evidence="6">MerR family transcriptional regulator</fullName>
    </submittedName>
</protein>
<dbReference type="Gene3D" id="1.10.1660.10">
    <property type="match status" value="1"/>
</dbReference>
<dbReference type="SUPFAM" id="SSF46955">
    <property type="entry name" value="Putative DNA-binding domain"/>
    <property type="match status" value="1"/>
</dbReference>
<dbReference type="EMBL" id="WUUL01000001">
    <property type="protein sequence ID" value="MXQ52335.1"/>
    <property type="molecule type" value="Genomic_DNA"/>
</dbReference>
<feature type="domain" description="HTH merR-type" evidence="5">
    <location>
        <begin position="11"/>
        <end position="79"/>
    </location>
</feature>
<comment type="caution">
    <text evidence="6">The sequence shown here is derived from an EMBL/GenBank/DDBJ whole genome shotgun (WGS) entry which is preliminary data.</text>
</comment>
<keyword evidence="1" id="KW-0678">Repressor</keyword>
<keyword evidence="4" id="KW-0804">Transcription</keyword>
<keyword evidence="2" id="KW-0805">Transcription regulation</keyword>
<dbReference type="GO" id="GO:0003700">
    <property type="term" value="F:DNA-binding transcription factor activity"/>
    <property type="evidence" value="ECO:0007669"/>
    <property type="project" value="InterPro"/>
</dbReference>
<dbReference type="InterPro" id="IPR009061">
    <property type="entry name" value="DNA-bd_dom_put_sf"/>
</dbReference>
<dbReference type="PROSITE" id="PS50937">
    <property type="entry name" value="HTH_MERR_2"/>
    <property type="match status" value="1"/>
</dbReference>
<dbReference type="Pfam" id="PF13411">
    <property type="entry name" value="MerR_1"/>
    <property type="match status" value="1"/>
</dbReference>
<dbReference type="GO" id="GO:0003677">
    <property type="term" value="F:DNA binding"/>
    <property type="evidence" value="ECO:0007669"/>
    <property type="project" value="UniProtKB-KW"/>
</dbReference>
<evidence type="ECO:0000256" key="4">
    <source>
        <dbReference type="ARBA" id="ARBA00023163"/>
    </source>
</evidence>
<sequence>MNDDIRRNMSLFPISIVSKLTELTARQIRYYEKHGLVSPARTEGNQRLFSFHDVDMLLKIKMQLEKGYNLTSIKNMILPKEQDKRKEKKTKELSDAELRRMLHRELFSGDKHKTPLTQGELSRFFRP</sequence>
<dbReference type="RefSeq" id="WP_160799369.1">
    <property type="nucleotide sequence ID" value="NZ_WUUL01000001.1"/>
</dbReference>
<name>A0A6I4VPY1_9BACL</name>
<evidence type="ECO:0000259" key="5">
    <source>
        <dbReference type="PROSITE" id="PS50937"/>
    </source>
</evidence>
<dbReference type="Proteomes" id="UP000430692">
    <property type="component" value="Unassembled WGS sequence"/>
</dbReference>
<dbReference type="PANTHER" id="PTHR30204">
    <property type="entry name" value="REDOX-CYCLING DRUG-SENSING TRANSCRIPTIONAL ACTIVATOR SOXR"/>
    <property type="match status" value="1"/>
</dbReference>
<dbReference type="CDD" id="cd01105">
    <property type="entry name" value="HTH_GlnR-like"/>
    <property type="match status" value="1"/>
</dbReference>
<dbReference type="SMART" id="SM00422">
    <property type="entry name" value="HTH_MERR"/>
    <property type="match status" value="1"/>
</dbReference>
<evidence type="ECO:0000256" key="1">
    <source>
        <dbReference type="ARBA" id="ARBA00022491"/>
    </source>
</evidence>
<dbReference type="AlphaFoldDB" id="A0A6I4VPY1"/>
<keyword evidence="7" id="KW-1185">Reference proteome</keyword>
<keyword evidence="3" id="KW-0238">DNA-binding</keyword>
<dbReference type="PROSITE" id="PS00552">
    <property type="entry name" value="HTH_MERR_1"/>
    <property type="match status" value="1"/>
</dbReference>
<dbReference type="PANTHER" id="PTHR30204:SF65">
    <property type="entry name" value="HTH-TYPE TRANSCRIPTIONAL REGULATOR TNRA"/>
    <property type="match status" value="1"/>
</dbReference>